<reference evidence="1" key="1">
    <citation type="submission" date="2022-10" db="EMBL/GenBank/DDBJ databases">
        <authorList>
            <person name="Turner M.S."/>
            <person name="Huang W."/>
        </authorList>
    </citation>
    <scope>NUCLEOTIDE SEQUENCE</scope>
    <source>
        <strain evidence="1">54</strain>
    </source>
</reference>
<proteinExistence type="predicted"/>
<dbReference type="Proteomes" id="UP001152598">
    <property type="component" value="Unassembled WGS sequence"/>
</dbReference>
<reference evidence="1" key="2">
    <citation type="journal article" date="2023" name="Food Microbiol.">
        <title>Evaluation of the fermentation potential of lactic acid bacteria isolated from herbs, fruits and vegetables as starter cultures in nut-based milk alternatives.</title>
        <authorList>
            <person name="Huang W."/>
            <person name="Dong A."/>
            <person name="Pham H.T."/>
            <person name="Zhou C."/>
            <person name="Huo Z."/>
            <person name="Watjen A.P."/>
            <person name="Prakash S."/>
            <person name="Bang-Berthelsen C.H."/>
            <person name="Turner M.S."/>
        </authorList>
    </citation>
    <scope>NUCLEOTIDE SEQUENCE</scope>
    <source>
        <strain evidence="1">54</strain>
    </source>
</reference>
<evidence type="ECO:0000313" key="2">
    <source>
        <dbReference type="Proteomes" id="UP001152598"/>
    </source>
</evidence>
<dbReference type="EMBL" id="JAOWLV010000001">
    <property type="protein sequence ID" value="MDG4975124.1"/>
    <property type="molecule type" value="Genomic_DNA"/>
</dbReference>
<dbReference type="GO" id="GO:0003677">
    <property type="term" value="F:DNA binding"/>
    <property type="evidence" value="ECO:0007669"/>
    <property type="project" value="UniProtKB-KW"/>
</dbReference>
<evidence type="ECO:0000313" key="1">
    <source>
        <dbReference type="EMBL" id="MDG4975124.1"/>
    </source>
</evidence>
<dbReference type="AlphaFoldDB" id="A0AAP4DT34"/>
<accession>A0AAP4DT34</accession>
<organism evidence="1 2">
    <name type="scientific">Lactococcus lactis</name>
    <dbReference type="NCBI Taxonomy" id="1358"/>
    <lineage>
        <taxon>Bacteria</taxon>
        <taxon>Bacillati</taxon>
        <taxon>Bacillota</taxon>
        <taxon>Bacilli</taxon>
        <taxon>Lactobacillales</taxon>
        <taxon>Streptococcaceae</taxon>
        <taxon>Lactococcus</taxon>
    </lineage>
</organism>
<name>A0AAP4DT34_9LACT</name>
<gene>
    <name evidence="1" type="ORF">OGZ50_00015</name>
</gene>
<sequence length="109" mass="12464">MGYKVQFTVSNSEKIILDKEAITNGFPNISELCKHRSLQGKSTYAELYKEMLTKINKLKSGERFILRDLIDTPPALLGKWLFDNVDNGTISDVKHLGNNRSDVEEYEKI</sequence>
<comment type="caution">
    <text evidence="1">The sequence shown here is derived from an EMBL/GenBank/DDBJ whole genome shotgun (WGS) entry which is preliminary data.</text>
</comment>
<keyword evidence="1" id="KW-0238">DNA-binding</keyword>
<dbReference type="RefSeq" id="WP_278228215.1">
    <property type="nucleotide sequence ID" value="NZ_JAOWLV010000001.1"/>
</dbReference>
<protein>
    <submittedName>
        <fullName evidence="1">Single-stranded DNA-binding protein</fullName>
    </submittedName>
</protein>